<keyword evidence="4" id="KW-0804">Transcription</keyword>
<dbReference type="Pfam" id="PF00126">
    <property type="entry name" value="HTH_1"/>
    <property type="match status" value="1"/>
</dbReference>
<comment type="caution">
    <text evidence="6">The sequence shown here is derived from an EMBL/GenBank/DDBJ whole genome shotgun (WGS) entry which is preliminary data.</text>
</comment>
<accession>A0ABU1N092</accession>
<gene>
    <name evidence="6" type="ORF">J2800_002605</name>
</gene>
<dbReference type="InterPro" id="IPR000847">
    <property type="entry name" value="LysR_HTH_N"/>
</dbReference>
<dbReference type="Gene3D" id="3.40.190.290">
    <property type="match status" value="1"/>
</dbReference>
<dbReference type="PROSITE" id="PS50931">
    <property type="entry name" value="HTH_LYSR"/>
    <property type="match status" value="1"/>
</dbReference>
<evidence type="ECO:0000256" key="3">
    <source>
        <dbReference type="ARBA" id="ARBA00023125"/>
    </source>
</evidence>
<keyword evidence="3 6" id="KW-0238">DNA-binding</keyword>
<dbReference type="GO" id="GO:0003677">
    <property type="term" value="F:DNA binding"/>
    <property type="evidence" value="ECO:0007669"/>
    <property type="project" value="UniProtKB-KW"/>
</dbReference>
<name>A0ABU1N092_9CAUL</name>
<dbReference type="PANTHER" id="PTHR30537:SF5">
    <property type="entry name" value="HTH-TYPE TRANSCRIPTIONAL ACTIVATOR TTDR-RELATED"/>
    <property type="match status" value="1"/>
</dbReference>
<evidence type="ECO:0000259" key="5">
    <source>
        <dbReference type="PROSITE" id="PS50931"/>
    </source>
</evidence>
<evidence type="ECO:0000313" key="7">
    <source>
        <dbReference type="Proteomes" id="UP001262754"/>
    </source>
</evidence>
<evidence type="ECO:0000256" key="2">
    <source>
        <dbReference type="ARBA" id="ARBA00023015"/>
    </source>
</evidence>
<feature type="domain" description="HTH lysR-type" evidence="5">
    <location>
        <begin position="1"/>
        <end position="59"/>
    </location>
</feature>
<dbReference type="SUPFAM" id="SSF53850">
    <property type="entry name" value="Periplasmic binding protein-like II"/>
    <property type="match status" value="1"/>
</dbReference>
<evidence type="ECO:0000256" key="1">
    <source>
        <dbReference type="ARBA" id="ARBA00009437"/>
    </source>
</evidence>
<dbReference type="InterPro" id="IPR036390">
    <property type="entry name" value="WH_DNA-bd_sf"/>
</dbReference>
<dbReference type="InterPro" id="IPR005119">
    <property type="entry name" value="LysR_subst-bd"/>
</dbReference>
<dbReference type="EMBL" id="JAVDRL010000007">
    <property type="protein sequence ID" value="MDR6531852.1"/>
    <property type="molecule type" value="Genomic_DNA"/>
</dbReference>
<evidence type="ECO:0000313" key="6">
    <source>
        <dbReference type="EMBL" id="MDR6531852.1"/>
    </source>
</evidence>
<sequence length="299" mass="32429">MDRLDELALLLAVIDSGSLAAAGRRLRRSPAAMTRTLAALEERLGARLIERTTRRLAPTQAGRDLAERARRLLADYDSALQAPAADTVRGTLRITGPTVFGGRCLTPVVADFLAEHPGVQADLTLHDRNLDLIEGELHVALRIGPLADSSLIVRKLGQVRRLLVAAPDYLARRGTPLEPGDLAGHEVILTTVVSASPEWRFEHRGKPRAVRLEPRLRVNNVEAALAAMVAGRGIGRALSYQVAEDLAAGRLVRLLPDFEPPPLPVQLVTVGGRFMPPLVRAFLDFAAPRLERLAVLRGS</sequence>
<reference evidence="6 7" key="1">
    <citation type="submission" date="2023-07" db="EMBL/GenBank/DDBJ databases">
        <title>Sorghum-associated microbial communities from plants grown in Nebraska, USA.</title>
        <authorList>
            <person name="Schachtman D."/>
        </authorList>
    </citation>
    <scope>NUCLEOTIDE SEQUENCE [LARGE SCALE GENOMIC DNA]</scope>
    <source>
        <strain evidence="6 7">DS2154</strain>
    </source>
</reference>
<dbReference type="RefSeq" id="WP_310032060.1">
    <property type="nucleotide sequence ID" value="NZ_JAVDRL010000007.1"/>
</dbReference>
<dbReference type="InterPro" id="IPR036388">
    <property type="entry name" value="WH-like_DNA-bd_sf"/>
</dbReference>
<dbReference type="CDD" id="cd08471">
    <property type="entry name" value="PBP2_CrgA_like_2"/>
    <property type="match status" value="1"/>
</dbReference>
<dbReference type="Pfam" id="PF03466">
    <property type="entry name" value="LysR_substrate"/>
    <property type="match status" value="1"/>
</dbReference>
<protein>
    <submittedName>
        <fullName evidence="6">DNA-binding transcriptional LysR family regulator</fullName>
    </submittedName>
</protein>
<dbReference type="PANTHER" id="PTHR30537">
    <property type="entry name" value="HTH-TYPE TRANSCRIPTIONAL REGULATOR"/>
    <property type="match status" value="1"/>
</dbReference>
<keyword evidence="7" id="KW-1185">Reference proteome</keyword>
<dbReference type="InterPro" id="IPR058163">
    <property type="entry name" value="LysR-type_TF_proteobact-type"/>
</dbReference>
<comment type="similarity">
    <text evidence="1">Belongs to the LysR transcriptional regulatory family.</text>
</comment>
<evidence type="ECO:0000256" key="4">
    <source>
        <dbReference type="ARBA" id="ARBA00023163"/>
    </source>
</evidence>
<dbReference type="Gene3D" id="1.10.10.10">
    <property type="entry name" value="Winged helix-like DNA-binding domain superfamily/Winged helix DNA-binding domain"/>
    <property type="match status" value="1"/>
</dbReference>
<dbReference type="SUPFAM" id="SSF46785">
    <property type="entry name" value="Winged helix' DNA-binding domain"/>
    <property type="match status" value="1"/>
</dbReference>
<keyword evidence="2" id="KW-0805">Transcription regulation</keyword>
<proteinExistence type="inferred from homology"/>
<organism evidence="6 7">
    <name type="scientific">Caulobacter rhizosphaerae</name>
    <dbReference type="NCBI Taxonomy" id="2010972"/>
    <lineage>
        <taxon>Bacteria</taxon>
        <taxon>Pseudomonadati</taxon>
        <taxon>Pseudomonadota</taxon>
        <taxon>Alphaproteobacteria</taxon>
        <taxon>Caulobacterales</taxon>
        <taxon>Caulobacteraceae</taxon>
        <taxon>Caulobacter</taxon>
    </lineage>
</organism>
<dbReference type="Proteomes" id="UP001262754">
    <property type="component" value="Unassembled WGS sequence"/>
</dbReference>